<evidence type="ECO:0000313" key="3">
    <source>
        <dbReference type="Proteomes" id="UP001521074"/>
    </source>
</evidence>
<keyword evidence="1" id="KW-1133">Transmembrane helix</keyword>
<dbReference type="EMBL" id="JAJSOJ010000063">
    <property type="protein sequence ID" value="MCE0745160.1"/>
    <property type="molecule type" value="Genomic_DNA"/>
</dbReference>
<proteinExistence type="predicted"/>
<dbReference type="RefSeq" id="WP_232878879.1">
    <property type="nucleotide sequence ID" value="NZ_JAJSOJ010000063.1"/>
</dbReference>
<evidence type="ECO:0000313" key="2">
    <source>
        <dbReference type="EMBL" id="MCE0745160.1"/>
    </source>
</evidence>
<gene>
    <name evidence="2" type="ORF">LWC05_14890</name>
</gene>
<protein>
    <submittedName>
        <fullName evidence="2">Uncharacterized protein</fullName>
    </submittedName>
</protein>
<evidence type="ECO:0000256" key="1">
    <source>
        <dbReference type="SAM" id="Phobius"/>
    </source>
</evidence>
<dbReference type="Proteomes" id="UP001521074">
    <property type="component" value="Unassembled WGS sequence"/>
</dbReference>
<feature type="transmembrane region" description="Helical" evidence="1">
    <location>
        <begin position="6"/>
        <end position="27"/>
    </location>
</feature>
<reference evidence="2 3" key="1">
    <citation type="submission" date="2021-12" db="EMBL/GenBank/DDBJ databases">
        <title>Genome sequence of Acetobacter sicerae DmPark20a_162.</title>
        <authorList>
            <person name="Chaston J.M."/>
        </authorList>
    </citation>
    <scope>NUCLEOTIDE SEQUENCE [LARGE SCALE GENOMIC DNA]</scope>
    <source>
        <strain evidence="2 3">DmPark20a_162</strain>
    </source>
</reference>
<name>A0ABS8W0S2_9PROT</name>
<keyword evidence="1" id="KW-0472">Membrane</keyword>
<keyword evidence="1" id="KW-0812">Transmembrane</keyword>
<accession>A0ABS8W0S2</accession>
<keyword evidence="3" id="KW-1185">Reference proteome</keyword>
<sequence>MSTSAPVSVVLASDWVAIVCVVAFIVVSRKVGARRYGACFHPGLLCWADRVSRIGRAEPSASVPEGGGVV</sequence>
<organism evidence="2 3">
    <name type="scientific">Acetobacter sicerae</name>
    <dbReference type="NCBI Taxonomy" id="85325"/>
    <lineage>
        <taxon>Bacteria</taxon>
        <taxon>Pseudomonadati</taxon>
        <taxon>Pseudomonadota</taxon>
        <taxon>Alphaproteobacteria</taxon>
        <taxon>Acetobacterales</taxon>
        <taxon>Acetobacteraceae</taxon>
        <taxon>Acetobacter</taxon>
    </lineage>
</organism>
<comment type="caution">
    <text evidence="2">The sequence shown here is derived from an EMBL/GenBank/DDBJ whole genome shotgun (WGS) entry which is preliminary data.</text>
</comment>